<evidence type="ECO:0000313" key="2">
    <source>
        <dbReference type="EMBL" id="KAK4246194.1"/>
    </source>
</evidence>
<keyword evidence="1" id="KW-0732">Signal</keyword>
<evidence type="ECO:0000256" key="1">
    <source>
        <dbReference type="SAM" id="SignalP"/>
    </source>
</evidence>
<dbReference type="AlphaFoldDB" id="A0AAN7CPZ3"/>
<feature type="chain" id="PRO_5043006502" evidence="1">
    <location>
        <begin position="21"/>
        <end position="162"/>
    </location>
</feature>
<reference evidence="2" key="2">
    <citation type="submission" date="2023-05" db="EMBL/GenBank/DDBJ databases">
        <authorList>
            <consortium name="Lawrence Berkeley National Laboratory"/>
            <person name="Steindorff A."/>
            <person name="Hensen N."/>
            <person name="Bonometti L."/>
            <person name="Westerberg I."/>
            <person name="Brannstrom I.O."/>
            <person name="Guillou S."/>
            <person name="Cros-Aarteil S."/>
            <person name="Calhoun S."/>
            <person name="Haridas S."/>
            <person name="Kuo A."/>
            <person name="Mondo S."/>
            <person name="Pangilinan J."/>
            <person name="Riley R."/>
            <person name="Labutti K."/>
            <person name="Andreopoulos B."/>
            <person name="Lipzen A."/>
            <person name="Chen C."/>
            <person name="Yanf M."/>
            <person name="Daum C."/>
            <person name="Ng V."/>
            <person name="Clum A."/>
            <person name="Ohm R."/>
            <person name="Martin F."/>
            <person name="Silar P."/>
            <person name="Natvig D."/>
            <person name="Lalanne C."/>
            <person name="Gautier V."/>
            <person name="Ament-Velasquez S.L."/>
            <person name="Kruys A."/>
            <person name="Hutchinson M.I."/>
            <person name="Powell A.J."/>
            <person name="Barry K."/>
            <person name="Miller A.N."/>
            <person name="Grigoriev I.V."/>
            <person name="Debuchy R."/>
            <person name="Gladieux P."/>
            <person name="Thoren M.H."/>
            <person name="Johannesson H."/>
        </authorList>
    </citation>
    <scope>NUCLEOTIDE SEQUENCE</scope>
    <source>
        <strain evidence="2">CBS 359.72</strain>
    </source>
</reference>
<keyword evidence="3" id="KW-1185">Reference proteome</keyword>
<proteinExistence type="predicted"/>
<organism evidence="2 3">
    <name type="scientific">Corynascus novoguineensis</name>
    <dbReference type="NCBI Taxonomy" id="1126955"/>
    <lineage>
        <taxon>Eukaryota</taxon>
        <taxon>Fungi</taxon>
        <taxon>Dikarya</taxon>
        <taxon>Ascomycota</taxon>
        <taxon>Pezizomycotina</taxon>
        <taxon>Sordariomycetes</taxon>
        <taxon>Sordariomycetidae</taxon>
        <taxon>Sordariales</taxon>
        <taxon>Chaetomiaceae</taxon>
        <taxon>Corynascus</taxon>
    </lineage>
</organism>
<dbReference type="Proteomes" id="UP001303647">
    <property type="component" value="Unassembled WGS sequence"/>
</dbReference>
<feature type="signal peptide" evidence="1">
    <location>
        <begin position="1"/>
        <end position="20"/>
    </location>
</feature>
<gene>
    <name evidence="2" type="ORF">C7999DRAFT_15655</name>
</gene>
<protein>
    <submittedName>
        <fullName evidence="2">Uncharacterized protein</fullName>
    </submittedName>
</protein>
<comment type="caution">
    <text evidence="2">The sequence shown here is derived from an EMBL/GenBank/DDBJ whole genome shotgun (WGS) entry which is preliminary data.</text>
</comment>
<accession>A0AAN7CPZ3</accession>
<sequence>MAKFLIATLLSLASFQAVLAAPKVYPEVTPGPGMPSLAELNVTSAQLYEMGRPAELDARALDLEKRFDGKCGPASLPYTNVDDIIACYHYLNKLGNKMCSASYHSVMCKAGKAHVFGTAMHVESTSSYCRHAANAVLWVVDHCTRPDKSCGGKLAVVPSVLP</sequence>
<evidence type="ECO:0000313" key="3">
    <source>
        <dbReference type="Proteomes" id="UP001303647"/>
    </source>
</evidence>
<dbReference type="PANTHER" id="PTHR39603">
    <property type="entry name" value="CYANOVIRIN-N DOMAIN-CONTAINING PROTEIN"/>
    <property type="match status" value="1"/>
</dbReference>
<reference evidence="2" key="1">
    <citation type="journal article" date="2023" name="Mol. Phylogenet. Evol.">
        <title>Genome-scale phylogeny and comparative genomics of the fungal order Sordariales.</title>
        <authorList>
            <person name="Hensen N."/>
            <person name="Bonometti L."/>
            <person name="Westerberg I."/>
            <person name="Brannstrom I.O."/>
            <person name="Guillou S."/>
            <person name="Cros-Aarteil S."/>
            <person name="Calhoun S."/>
            <person name="Haridas S."/>
            <person name="Kuo A."/>
            <person name="Mondo S."/>
            <person name="Pangilinan J."/>
            <person name="Riley R."/>
            <person name="LaButti K."/>
            <person name="Andreopoulos B."/>
            <person name="Lipzen A."/>
            <person name="Chen C."/>
            <person name="Yan M."/>
            <person name="Daum C."/>
            <person name="Ng V."/>
            <person name="Clum A."/>
            <person name="Steindorff A."/>
            <person name="Ohm R.A."/>
            <person name="Martin F."/>
            <person name="Silar P."/>
            <person name="Natvig D.O."/>
            <person name="Lalanne C."/>
            <person name="Gautier V."/>
            <person name="Ament-Velasquez S.L."/>
            <person name="Kruys A."/>
            <person name="Hutchinson M.I."/>
            <person name="Powell A.J."/>
            <person name="Barry K."/>
            <person name="Miller A.N."/>
            <person name="Grigoriev I.V."/>
            <person name="Debuchy R."/>
            <person name="Gladieux P."/>
            <person name="Hiltunen Thoren M."/>
            <person name="Johannesson H."/>
        </authorList>
    </citation>
    <scope>NUCLEOTIDE SEQUENCE</scope>
    <source>
        <strain evidence="2">CBS 359.72</strain>
    </source>
</reference>
<dbReference type="PANTHER" id="PTHR39603:SF1">
    <property type="entry name" value="CYANOVIRIN-N DOMAIN-CONTAINING PROTEIN"/>
    <property type="match status" value="1"/>
</dbReference>
<name>A0AAN7CPZ3_9PEZI</name>
<dbReference type="EMBL" id="MU857680">
    <property type="protein sequence ID" value="KAK4246194.1"/>
    <property type="molecule type" value="Genomic_DNA"/>
</dbReference>